<reference evidence="3 4" key="1">
    <citation type="submission" date="2024-07" db="EMBL/GenBank/DDBJ databases">
        <title>The genome sequence of type strain Sediminicola arcticus GDMCC 1.2805.</title>
        <authorList>
            <person name="Liu Y."/>
        </authorList>
    </citation>
    <scope>NUCLEOTIDE SEQUENCE [LARGE SCALE GENOMIC DNA]</scope>
    <source>
        <strain evidence="3 4">GDMCC 1.2805</strain>
    </source>
</reference>
<evidence type="ECO:0000313" key="3">
    <source>
        <dbReference type="EMBL" id="MET6990789.1"/>
    </source>
</evidence>
<dbReference type="InterPro" id="IPR000073">
    <property type="entry name" value="AB_hydrolase_1"/>
</dbReference>
<accession>A0ABV2SUD6</accession>
<dbReference type="SUPFAM" id="SSF53474">
    <property type="entry name" value="alpha/beta-Hydrolases"/>
    <property type="match status" value="1"/>
</dbReference>
<evidence type="ECO:0000259" key="2">
    <source>
        <dbReference type="Pfam" id="PF00561"/>
    </source>
</evidence>
<dbReference type="PANTHER" id="PTHR12277">
    <property type="entry name" value="ALPHA/BETA HYDROLASE DOMAIN-CONTAINING PROTEIN"/>
    <property type="match status" value="1"/>
</dbReference>
<evidence type="ECO:0000256" key="1">
    <source>
        <dbReference type="SAM" id="Phobius"/>
    </source>
</evidence>
<dbReference type="RefSeq" id="WP_354615181.1">
    <property type="nucleotide sequence ID" value="NZ_JBEXAE010000003.1"/>
</dbReference>
<dbReference type="InterPro" id="IPR029058">
    <property type="entry name" value="AB_hydrolase_fold"/>
</dbReference>
<dbReference type="Proteomes" id="UP001549799">
    <property type="component" value="Unassembled WGS sequence"/>
</dbReference>
<keyword evidence="4" id="KW-1185">Reference proteome</keyword>
<name>A0ABV2SUD6_9FLAO</name>
<comment type="caution">
    <text evidence="3">The sequence shown here is derived from an EMBL/GenBank/DDBJ whole genome shotgun (WGS) entry which is preliminary data.</text>
</comment>
<sequence length="272" mass="30122">MKKRNKIILIILLVGIAGFFGFQKLAILEINNAVFKVVPEKEGILEEIPFVNLKISSNDRQLNANFLITSKGAPSVFICTGNAEALYEWKEIQVYLKSKGFSSFVFSYSGFGSSTGSPSIENLNQDILAAYKQYIQLTPESSERIALSHSLGSGPLLEMANKLIPAPSKLLVHAPFSSIREEAIASGDLPSSLSFLFPDVWNNMENASKTSLPLFLVHSRADNRLPFTNSEKIFKNAGNNAQLLLIDNYGHNAIYQNVNDDFMIPILNFINN</sequence>
<keyword evidence="1" id="KW-0472">Membrane</keyword>
<proteinExistence type="predicted"/>
<dbReference type="PANTHER" id="PTHR12277:SF81">
    <property type="entry name" value="PROTEIN ABHD13"/>
    <property type="match status" value="1"/>
</dbReference>
<keyword evidence="1" id="KW-1133">Transmembrane helix</keyword>
<organism evidence="3 4">
    <name type="scientific">Sediminicola arcticus</name>
    <dbReference type="NCBI Taxonomy" id="1574308"/>
    <lineage>
        <taxon>Bacteria</taxon>
        <taxon>Pseudomonadati</taxon>
        <taxon>Bacteroidota</taxon>
        <taxon>Flavobacteriia</taxon>
        <taxon>Flavobacteriales</taxon>
        <taxon>Flavobacteriaceae</taxon>
        <taxon>Sediminicola</taxon>
    </lineage>
</organism>
<feature type="transmembrane region" description="Helical" evidence="1">
    <location>
        <begin position="7"/>
        <end position="27"/>
    </location>
</feature>
<dbReference type="Gene3D" id="3.40.50.1820">
    <property type="entry name" value="alpha/beta hydrolase"/>
    <property type="match status" value="1"/>
</dbReference>
<dbReference type="EMBL" id="JBEXAE010000003">
    <property type="protein sequence ID" value="MET6990789.1"/>
    <property type="molecule type" value="Genomic_DNA"/>
</dbReference>
<protein>
    <submittedName>
        <fullName evidence="3">Alpha/beta hydrolase</fullName>
    </submittedName>
</protein>
<evidence type="ECO:0000313" key="4">
    <source>
        <dbReference type="Proteomes" id="UP001549799"/>
    </source>
</evidence>
<keyword evidence="3" id="KW-0378">Hydrolase</keyword>
<gene>
    <name evidence="3" type="ORF">ABXZ36_09035</name>
</gene>
<dbReference type="GO" id="GO:0016787">
    <property type="term" value="F:hydrolase activity"/>
    <property type="evidence" value="ECO:0007669"/>
    <property type="project" value="UniProtKB-KW"/>
</dbReference>
<feature type="domain" description="AB hydrolase-1" evidence="2">
    <location>
        <begin position="74"/>
        <end position="167"/>
    </location>
</feature>
<dbReference type="Pfam" id="PF00561">
    <property type="entry name" value="Abhydrolase_1"/>
    <property type="match status" value="1"/>
</dbReference>
<keyword evidence="1" id="KW-0812">Transmembrane</keyword>